<evidence type="ECO:0000313" key="2">
    <source>
        <dbReference type="Proteomes" id="UP001056120"/>
    </source>
</evidence>
<protein>
    <submittedName>
        <fullName evidence="1">Uncharacterized protein</fullName>
    </submittedName>
</protein>
<reference evidence="1 2" key="2">
    <citation type="journal article" date="2022" name="Mol. Ecol. Resour.">
        <title>The genomes of chicory, endive, great burdock and yacon provide insights into Asteraceae paleo-polyploidization history and plant inulin production.</title>
        <authorList>
            <person name="Fan W."/>
            <person name="Wang S."/>
            <person name="Wang H."/>
            <person name="Wang A."/>
            <person name="Jiang F."/>
            <person name="Liu H."/>
            <person name="Zhao H."/>
            <person name="Xu D."/>
            <person name="Zhang Y."/>
        </authorList>
    </citation>
    <scope>NUCLEOTIDE SEQUENCE [LARGE SCALE GENOMIC DNA]</scope>
    <source>
        <strain evidence="2">cv. Yunnan</strain>
        <tissue evidence="1">Leaves</tissue>
    </source>
</reference>
<dbReference type="EMBL" id="CM042030">
    <property type="protein sequence ID" value="KAI3787380.1"/>
    <property type="molecule type" value="Genomic_DNA"/>
</dbReference>
<gene>
    <name evidence="1" type="ORF">L1987_41815</name>
</gene>
<organism evidence="1 2">
    <name type="scientific">Smallanthus sonchifolius</name>
    <dbReference type="NCBI Taxonomy" id="185202"/>
    <lineage>
        <taxon>Eukaryota</taxon>
        <taxon>Viridiplantae</taxon>
        <taxon>Streptophyta</taxon>
        <taxon>Embryophyta</taxon>
        <taxon>Tracheophyta</taxon>
        <taxon>Spermatophyta</taxon>
        <taxon>Magnoliopsida</taxon>
        <taxon>eudicotyledons</taxon>
        <taxon>Gunneridae</taxon>
        <taxon>Pentapetalae</taxon>
        <taxon>asterids</taxon>
        <taxon>campanulids</taxon>
        <taxon>Asterales</taxon>
        <taxon>Asteraceae</taxon>
        <taxon>Asteroideae</taxon>
        <taxon>Heliantheae alliance</taxon>
        <taxon>Millerieae</taxon>
        <taxon>Smallanthus</taxon>
    </lineage>
</organism>
<accession>A0ACB9GV53</accession>
<sequence length="104" mass="11754">MVANKEAHTSRVPRSQPDHLSPGEQTVILNVAGIRDSNDSYTLKFNPPFQITRLKPIYQMKKVGTTMDQGNKSLELQMLVRFIIQLYGLECGEEKAQLSDTSFL</sequence>
<name>A0ACB9GV53_9ASTR</name>
<comment type="caution">
    <text evidence="1">The sequence shown here is derived from an EMBL/GenBank/DDBJ whole genome shotgun (WGS) entry which is preliminary data.</text>
</comment>
<reference evidence="2" key="1">
    <citation type="journal article" date="2022" name="Mol. Ecol. Resour.">
        <title>The genomes of chicory, endive, great burdock and yacon provide insights into Asteraceae palaeo-polyploidization history and plant inulin production.</title>
        <authorList>
            <person name="Fan W."/>
            <person name="Wang S."/>
            <person name="Wang H."/>
            <person name="Wang A."/>
            <person name="Jiang F."/>
            <person name="Liu H."/>
            <person name="Zhao H."/>
            <person name="Xu D."/>
            <person name="Zhang Y."/>
        </authorList>
    </citation>
    <scope>NUCLEOTIDE SEQUENCE [LARGE SCALE GENOMIC DNA]</scope>
    <source>
        <strain evidence="2">cv. Yunnan</strain>
    </source>
</reference>
<proteinExistence type="predicted"/>
<keyword evidence="2" id="KW-1185">Reference proteome</keyword>
<evidence type="ECO:0000313" key="1">
    <source>
        <dbReference type="EMBL" id="KAI3787380.1"/>
    </source>
</evidence>
<dbReference type="Proteomes" id="UP001056120">
    <property type="component" value="Linkage Group LG13"/>
</dbReference>